<evidence type="ECO:0000313" key="2">
    <source>
        <dbReference type="Proteomes" id="UP001488805"/>
    </source>
</evidence>
<dbReference type="Proteomes" id="UP001488805">
    <property type="component" value="Unassembled WGS sequence"/>
</dbReference>
<reference evidence="1 2" key="1">
    <citation type="journal article" date="2024" name="Genome Biol. Evol.">
        <title>Chromosome-level genome assembly of the viviparous eelpout Zoarces viviparus.</title>
        <authorList>
            <person name="Fuhrmann N."/>
            <person name="Brasseur M.V."/>
            <person name="Bakowski C.E."/>
            <person name="Podsiadlowski L."/>
            <person name="Prost S."/>
            <person name="Krehenwinkel H."/>
            <person name="Mayer C."/>
        </authorList>
    </citation>
    <scope>NUCLEOTIDE SEQUENCE [LARGE SCALE GENOMIC DNA]</scope>
    <source>
        <strain evidence="1">NO-MEL_2022_Ind0_liver</strain>
    </source>
</reference>
<accession>A0AAW1EKY4</accession>
<keyword evidence="2" id="KW-1185">Reference proteome</keyword>
<protein>
    <submittedName>
        <fullName evidence="1">Uncharacterized protein</fullName>
    </submittedName>
</protein>
<name>A0AAW1EKY4_ZOAVI</name>
<sequence length="88" mass="9948">MPVWPEYTPSKWFTKACVGIFQVFSFNFNLIATHEGKDSNALNKTCSPSLPWSPREVTFEENYIKKLHALKNPAGSGNNIDRVTILCT</sequence>
<proteinExistence type="predicted"/>
<gene>
    <name evidence="1" type="ORF">VZT92_019560</name>
</gene>
<dbReference type="AlphaFoldDB" id="A0AAW1EKY4"/>
<comment type="caution">
    <text evidence="1">The sequence shown here is derived from an EMBL/GenBank/DDBJ whole genome shotgun (WGS) entry which is preliminary data.</text>
</comment>
<organism evidence="1 2">
    <name type="scientific">Zoarces viviparus</name>
    <name type="common">Viviparous eelpout</name>
    <name type="synonym">Blennius viviparus</name>
    <dbReference type="NCBI Taxonomy" id="48416"/>
    <lineage>
        <taxon>Eukaryota</taxon>
        <taxon>Metazoa</taxon>
        <taxon>Chordata</taxon>
        <taxon>Craniata</taxon>
        <taxon>Vertebrata</taxon>
        <taxon>Euteleostomi</taxon>
        <taxon>Actinopterygii</taxon>
        <taxon>Neopterygii</taxon>
        <taxon>Teleostei</taxon>
        <taxon>Neoteleostei</taxon>
        <taxon>Acanthomorphata</taxon>
        <taxon>Eupercaria</taxon>
        <taxon>Perciformes</taxon>
        <taxon>Cottioidei</taxon>
        <taxon>Zoarcales</taxon>
        <taxon>Zoarcidae</taxon>
        <taxon>Zoarcinae</taxon>
        <taxon>Zoarces</taxon>
    </lineage>
</organism>
<evidence type="ECO:0000313" key="1">
    <source>
        <dbReference type="EMBL" id="KAK9523145.1"/>
    </source>
</evidence>
<dbReference type="EMBL" id="JBCEZU010000221">
    <property type="protein sequence ID" value="KAK9523145.1"/>
    <property type="molecule type" value="Genomic_DNA"/>
</dbReference>